<sequence>MTTGSTHLIVGAGLAGAKAAQTLREEGFDGRVVLIGAETERPYERPPLSKGYLLGTEDKAKFYVHDEGWYRDNDVELLLGCRVTSLDPPAHQVELDSGERLGYRKLLLATGASPRRLDVPGADLGGVHHLRSVGDSERLRAAIRGGGRVVVVGAGWIGLEAAAAARGYGCHVTVIEPRPSPLHAALGPEIGTFFADVHRHHGVDLRLGRSVTDLRGSGQVRALTLDDGSEIPADVVIVGVGARPRTELAERAGLAVDDGVLVDQTLRTADPDVYAAGDVARAFHPRYGAPIRVEHWANALGTGPIAAKSMLGRHVVHDRIPYFFTDQYDIGMEYAGWYPPGGYDTVLIRGDVGSQMFYAFWLAADRVVAGMHVNQWDEGIAPVQELIGSDAPVDLDRLADPSVPLLQHRG</sequence>
<dbReference type="GO" id="GO:0005737">
    <property type="term" value="C:cytoplasm"/>
    <property type="evidence" value="ECO:0007669"/>
    <property type="project" value="TreeGrafter"/>
</dbReference>
<reference evidence="7 8" key="1">
    <citation type="submission" date="2020-04" db="EMBL/GenBank/DDBJ databases">
        <authorList>
            <person name="Klaysubun C."/>
            <person name="Duangmal K."/>
            <person name="Lipun K."/>
        </authorList>
    </citation>
    <scope>NUCLEOTIDE SEQUENCE [LARGE SCALE GENOMIC DNA]</scope>
    <source>
        <strain evidence="7 8">DSM 45300</strain>
    </source>
</reference>
<evidence type="ECO:0000259" key="5">
    <source>
        <dbReference type="Pfam" id="PF07992"/>
    </source>
</evidence>
<keyword evidence="4" id="KW-0560">Oxidoreductase</keyword>
<dbReference type="PANTHER" id="PTHR43557:SF2">
    <property type="entry name" value="RIESKE DOMAIN-CONTAINING PROTEIN-RELATED"/>
    <property type="match status" value="1"/>
</dbReference>
<evidence type="ECO:0000313" key="8">
    <source>
        <dbReference type="Proteomes" id="UP000586918"/>
    </source>
</evidence>
<dbReference type="InterPro" id="IPR023753">
    <property type="entry name" value="FAD/NAD-binding_dom"/>
</dbReference>
<evidence type="ECO:0000259" key="6">
    <source>
        <dbReference type="Pfam" id="PF14759"/>
    </source>
</evidence>
<dbReference type="GO" id="GO:0016651">
    <property type="term" value="F:oxidoreductase activity, acting on NAD(P)H"/>
    <property type="evidence" value="ECO:0007669"/>
    <property type="project" value="TreeGrafter"/>
</dbReference>
<protein>
    <submittedName>
        <fullName evidence="7">FAD-dependent oxidoreductase</fullName>
    </submittedName>
</protein>
<dbReference type="Pfam" id="PF07992">
    <property type="entry name" value="Pyr_redox_2"/>
    <property type="match status" value="1"/>
</dbReference>
<evidence type="ECO:0000256" key="2">
    <source>
        <dbReference type="ARBA" id="ARBA00022630"/>
    </source>
</evidence>
<gene>
    <name evidence="7" type="ORF">HF519_26940</name>
</gene>
<keyword evidence="2" id="KW-0285">Flavoprotein</keyword>
<dbReference type="Proteomes" id="UP000586918">
    <property type="component" value="Unassembled WGS sequence"/>
</dbReference>
<comment type="cofactor">
    <cofactor evidence="1">
        <name>FAD</name>
        <dbReference type="ChEBI" id="CHEBI:57692"/>
    </cofactor>
</comment>
<comment type="caution">
    <text evidence="7">The sequence shown here is derived from an EMBL/GenBank/DDBJ whole genome shotgun (WGS) entry which is preliminary data.</text>
</comment>
<accession>A0A848DQL9</accession>
<dbReference type="AlphaFoldDB" id="A0A848DQL9"/>
<dbReference type="SUPFAM" id="SSF51905">
    <property type="entry name" value="FAD/NAD(P)-binding domain"/>
    <property type="match status" value="2"/>
</dbReference>
<dbReference type="InterPro" id="IPR028202">
    <property type="entry name" value="Reductase_C"/>
</dbReference>
<dbReference type="InterPro" id="IPR036188">
    <property type="entry name" value="FAD/NAD-bd_sf"/>
</dbReference>
<dbReference type="RefSeq" id="WP_169415793.1">
    <property type="nucleotide sequence ID" value="NZ_JAAXKZ010000157.1"/>
</dbReference>
<evidence type="ECO:0000313" key="7">
    <source>
        <dbReference type="EMBL" id="NMH95127.1"/>
    </source>
</evidence>
<dbReference type="EMBL" id="JAAXKZ010000157">
    <property type="protein sequence ID" value="NMH95127.1"/>
    <property type="molecule type" value="Genomic_DNA"/>
</dbReference>
<dbReference type="PRINTS" id="PR00411">
    <property type="entry name" value="PNDRDTASEI"/>
</dbReference>
<keyword evidence="8" id="KW-1185">Reference proteome</keyword>
<feature type="domain" description="FAD/NAD(P)-binding" evidence="5">
    <location>
        <begin position="7"/>
        <end position="303"/>
    </location>
</feature>
<dbReference type="Gene3D" id="3.30.390.30">
    <property type="match status" value="1"/>
</dbReference>
<dbReference type="InterPro" id="IPR050446">
    <property type="entry name" value="FAD-oxidoreductase/Apoptosis"/>
</dbReference>
<dbReference type="InterPro" id="IPR016156">
    <property type="entry name" value="FAD/NAD-linked_Rdtase_dimer_sf"/>
</dbReference>
<dbReference type="PANTHER" id="PTHR43557">
    <property type="entry name" value="APOPTOSIS-INDUCING FACTOR 1"/>
    <property type="match status" value="1"/>
</dbReference>
<dbReference type="SUPFAM" id="SSF55424">
    <property type="entry name" value="FAD/NAD-linked reductases, dimerisation (C-terminal) domain"/>
    <property type="match status" value="1"/>
</dbReference>
<keyword evidence="3" id="KW-0274">FAD</keyword>
<evidence type="ECO:0000256" key="3">
    <source>
        <dbReference type="ARBA" id="ARBA00022827"/>
    </source>
</evidence>
<evidence type="ECO:0000256" key="4">
    <source>
        <dbReference type="ARBA" id="ARBA00023002"/>
    </source>
</evidence>
<dbReference type="Pfam" id="PF14759">
    <property type="entry name" value="Reductase_C"/>
    <property type="match status" value="1"/>
</dbReference>
<name>A0A848DQL9_9PSEU</name>
<evidence type="ECO:0000256" key="1">
    <source>
        <dbReference type="ARBA" id="ARBA00001974"/>
    </source>
</evidence>
<proteinExistence type="predicted"/>
<dbReference type="Gene3D" id="3.50.50.60">
    <property type="entry name" value="FAD/NAD(P)-binding domain"/>
    <property type="match status" value="2"/>
</dbReference>
<dbReference type="PRINTS" id="PR00368">
    <property type="entry name" value="FADPNR"/>
</dbReference>
<feature type="domain" description="Reductase C-terminal" evidence="6">
    <location>
        <begin position="322"/>
        <end position="405"/>
    </location>
</feature>
<organism evidence="7 8">
    <name type="scientific">Pseudonocardia bannensis</name>
    <dbReference type="NCBI Taxonomy" id="630973"/>
    <lineage>
        <taxon>Bacteria</taxon>
        <taxon>Bacillati</taxon>
        <taxon>Actinomycetota</taxon>
        <taxon>Actinomycetes</taxon>
        <taxon>Pseudonocardiales</taxon>
        <taxon>Pseudonocardiaceae</taxon>
        <taxon>Pseudonocardia</taxon>
    </lineage>
</organism>